<dbReference type="InterPro" id="IPR021410">
    <property type="entry name" value="FAF"/>
</dbReference>
<feature type="domain" description="FAF" evidence="2">
    <location>
        <begin position="163"/>
        <end position="212"/>
    </location>
</feature>
<gene>
    <name evidence="3" type="ORF">HS088_TW11G00335</name>
</gene>
<keyword evidence="4" id="KW-1185">Reference proteome</keyword>
<comment type="similarity">
    <text evidence="1">Belongs to the fantastic four family.</text>
</comment>
<comment type="caution">
    <text evidence="3">The sequence shown here is derived from an EMBL/GenBank/DDBJ whole genome shotgun (WGS) entry which is preliminary data.</text>
</comment>
<dbReference type="PANTHER" id="PTHR33155:SF75">
    <property type="entry name" value="OS02G0750800 PROTEIN"/>
    <property type="match status" value="1"/>
</dbReference>
<evidence type="ECO:0000256" key="1">
    <source>
        <dbReference type="ARBA" id="ARBA00008690"/>
    </source>
</evidence>
<sequence length="298" mass="34197">MDFFSGESPLGKVKPMVSYVCGMVLWVSMLKSPMQNPRKAPRTHQNSLHRVGLKTLVYSPSPPPNPQHTNSHIIHSYMMKMISTLSSSPPPPPPPPPPSLVLRTMTSSSSEYDDVIGAESGVNYMNSNEEEMFGLTQENELNSHIKTNHRKHNRSHCAKKRELPPPMTPWVLTRYYCDGRLIIKDETFLDNHHRRRKNFEAVRENGRLILNLAPLEEQEYYYHETDYDLGDGGEYETDIDEDQVVENEIFASNSMPDESSFLWSGIERCDHQDLRKCLTYSDGIMFQHANRNIVTTVV</sequence>
<dbReference type="PANTHER" id="PTHR33155">
    <property type="entry name" value="FANTASTIC FOUR-LIKE PROTEIN (DUF3049)"/>
    <property type="match status" value="1"/>
</dbReference>
<evidence type="ECO:0000313" key="4">
    <source>
        <dbReference type="Proteomes" id="UP000593562"/>
    </source>
</evidence>
<name>A0A7J7D207_TRIWF</name>
<dbReference type="Proteomes" id="UP000593562">
    <property type="component" value="Unassembled WGS sequence"/>
</dbReference>
<dbReference type="AlphaFoldDB" id="A0A7J7D207"/>
<protein>
    <recommendedName>
        <fullName evidence="2">FAF domain-containing protein</fullName>
    </recommendedName>
</protein>
<dbReference type="Pfam" id="PF11250">
    <property type="entry name" value="FAF"/>
    <property type="match status" value="1"/>
</dbReference>
<dbReference type="EMBL" id="JAAARO010000011">
    <property type="protein sequence ID" value="KAF5740269.1"/>
    <property type="molecule type" value="Genomic_DNA"/>
</dbReference>
<accession>A0A7J7D207</accession>
<dbReference type="InterPro" id="IPR046431">
    <property type="entry name" value="FAF_dom"/>
</dbReference>
<dbReference type="InParanoid" id="A0A7J7D207"/>
<reference evidence="3 4" key="1">
    <citation type="journal article" date="2020" name="Nat. Commun.">
        <title>Genome of Tripterygium wilfordii and identification of cytochrome P450 involved in triptolide biosynthesis.</title>
        <authorList>
            <person name="Tu L."/>
            <person name="Su P."/>
            <person name="Zhang Z."/>
            <person name="Gao L."/>
            <person name="Wang J."/>
            <person name="Hu T."/>
            <person name="Zhou J."/>
            <person name="Zhang Y."/>
            <person name="Zhao Y."/>
            <person name="Liu Y."/>
            <person name="Song Y."/>
            <person name="Tong Y."/>
            <person name="Lu Y."/>
            <person name="Yang J."/>
            <person name="Xu C."/>
            <person name="Jia M."/>
            <person name="Peters R.J."/>
            <person name="Huang L."/>
            <person name="Gao W."/>
        </authorList>
    </citation>
    <scope>NUCLEOTIDE SEQUENCE [LARGE SCALE GENOMIC DNA]</scope>
    <source>
        <strain evidence="4">cv. XIE 37</strain>
        <tissue evidence="3">Leaf</tissue>
    </source>
</reference>
<evidence type="ECO:0000313" key="3">
    <source>
        <dbReference type="EMBL" id="KAF5740269.1"/>
    </source>
</evidence>
<evidence type="ECO:0000259" key="2">
    <source>
        <dbReference type="Pfam" id="PF11250"/>
    </source>
</evidence>
<organism evidence="3 4">
    <name type="scientific">Tripterygium wilfordii</name>
    <name type="common">Thunder God vine</name>
    <dbReference type="NCBI Taxonomy" id="458696"/>
    <lineage>
        <taxon>Eukaryota</taxon>
        <taxon>Viridiplantae</taxon>
        <taxon>Streptophyta</taxon>
        <taxon>Embryophyta</taxon>
        <taxon>Tracheophyta</taxon>
        <taxon>Spermatophyta</taxon>
        <taxon>Magnoliopsida</taxon>
        <taxon>eudicotyledons</taxon>
        <taxon>Gunneridae</taxon>
        <taxon>Pentapetalae</taxon>
        <taxon>rosids</taxon>
        <taxon>fabids</taxon>
        <taxon>Celastrales</taxon>
        <taxon>Celastraceae</taxon>
        <taxon>Tripterygium</taxon>
    </lineage>
</organism>
<dbReference type="SUPFAM" id="SSF101447">
    <property type="entry name" value="Formin homology 2 domain (FH2 domain)"/>
    <property type="match status" value="1"/>
</dbReference>
<proteinExistence type="inferred from homology"/>